<sequence>MTLEGVATGAVYKPISGEKPLWDFPTATLGLRETASYELSAHSGLNVVPPTVLREGPFGPGSVQLWLNAPTEDAPEPGIGLGGMPLAAEPVLGEPGAGVVDVVAPGALRPGWLRVLEAEDSYGDPIVLAHADDEGLRRIALFDAVANNTDRKGGHILRAANGRIFGVDHGLTFNLDDKLRTVLWGWAGERLTEAETGLLERLVEELTGGELRGVLADLLDDDEIDRTARRAAQLLRRRRFPKPPGDWHAIPWPPF</sequence>
<reference evidence="1 2" key="1">
    <citation type="submission" date="2023-07" db="EMBL/GenBank/DDBJ databases">
        <title>Sequencing the genomes of 1000 actinobacteria strains.</title>
        <authorList>
            <person name="Klenk H.-P."/>
        </authorList>
    </citation>
    <scope>NUCLEOTIDE SEQUENCE [LARGE SCALE GENOMIC DNA]</scope>
    <source>
        <strain evidence="1 2">DSM 44388</strain>
    </source>
</reference>
<protein>
    <submittedName>
        <fullName evidence="1">Repeat protein (TIGR03843 family)</fullName>
    </submittedName>
</protein>
<dbReference type="NCBIfam" id="TIGR03843">
    <property type="entry name" value="SCO1664 family protein"/>
    <property type="match status" value="1"/>
</dbReference>
<keyword evidence="2" id="KW-1185">Reference proteome</keyword>
<name>A0ABT9P7P1_9ACTN</name>
<evidence type="ECO:0000313" key="2">
    <source>
        <dbReference type="Proteomes" id="UP001235712"/>
    </source>
</evidence>
<proteinExistence type="predicted"/>
<accession>A0ABT9P7P1</accession>
<gene>
    <name evidence="1" type="ORF">J2S57_004467</name>
</gene>
<dbReference type="EMBL" id="JAUSQZ010000001">
    <property type="protein sequence ID" value="MDP9828718.1"/>
    <property type="molecule type" value="Genomic_DNA"/>
</dbReference>
<comment type="caution">
    <text evidence="1">The sequence shown here is derived from an EMBL/GenBank/DDBJ whole genome shotgun (WGS) entry which is preliminary data.</text>
</comment>
<dbReference type="Proteomes" id="UP001235712">
    <property type="component" value="Unassembled WGS sequence"/>
</dbReference>
<dbReference type="InterPro" id="IPR022292">
    <property type="entry name" value="CHP03843"/>
</dbReference>
<organism evidence="1 2">
    <name type="scientific">Kineosporia succinea</name>
    <dbReference type="NCBI Taxonomy" id="84632"/>
    <lineage>
        <taxon>Bacteria</taxon>
        <taxon>Bacillati</taxon>
        <taxon>Actinomycetota</taxon>
        <taxon>Actinomycetes</taxon>
        <taxon>Kineosporiales</taxon>
        <taxon>Kineosporiaceae</taxon>
        <taxon>Kineosporia</taxon>
    </lineage>
</organism>
<evidence type="ECO:0000313" key="1">
    <source>
        <dbReference type="EMBL" id="MDP9828718.1"/>
    </source>
</evidence>